<proteinExistence type="predicted"/>
<organism evidence="2">
    <name type="scientific">marine metagenome</name>
    <dbReference type="NCBI Taxonomy" id="408172"/>
    <lineage>
        <taxon>unclassified sequences</taxon>
        <taxon>metagenomes</taxon>
        <taxon>ecological metagenomes</taxon>
    </lineage>
</organism>
<accession>A0A381VQA0</accession>
<feature type="region of interest" description="Disordered" evidence="1">
    <location>
        <begin position="14"/>
        <end position="46"/>
    </location>
</feature>
<name>A0A381VQA0_9ZZZZ</name>
<protein>
    <submittedName>
        <fullName evidence="2">Uncharacterized protein</fullName>
    </submittedName>
</protein>
<evidence type="ECO:0000313" key="2">
    <source>
        <dbReference type="EMBL" id="SVA41703.1"/>
    </source>
</evidence>
<sequence length="46" mass="5002">MQPAWQKMVIRSAWRRTASRRASESDSPPGAVAENRANETGATSNA</sequence>
<evidence type="ECO:0000256" key="1">
    <source>
        <dbReference type="SAM" id="MobiDB-lite"/>
    </source>
</evidence>
<reference evidence="2" key="1">
    <citation type="submission" date="2018-05" db="EMBL/GenBank/DDBJ databases">
        <authorList>
            <person name="Lanie J.A."/>
            <person name="Ng W.-L."/>
            <person name="Kazmierczak K.M."/>
            <person name="Andrzejewski T.M."/>
            <person name="Davidsen T.M."/>
            <person name="Wayne K.J."/>
            <person name="Tettelin H."/>
            <person name="Glass J.I."/>
            <person name="Rusch D."/>
            <person name="Podicherti R."/>
            <person name="Tsui H.-C.T."/>
            <person name="Winkler M.E."/>
        </authorList>
    </citation>
    <scope>NUCLEOTIDE SEQUENCE</scope>
</reference>
<gene>
    <name evidence="2" type="ORF">METZ01_LOCUS94557</name>
</gene>
<dbReference type="AlphaFoldDB" id="A0A381VQA0"/>
<dbReference type="EMBL" id="UINC01009293">
    <property type="protein sequence ID" value="SVA41703.1"/>
    <property type="molecule type" value="Genomic_DNA"/>
</dbReference>